<gene>
    <name evidence="1" type="ORF">KHLLAP_LOCUS329</name>
</gene>
<evidence type="ECO:0000313" key="1">
    <source>
        <dbReference type="EMBL" id="CAJ2499861.1"/>
    </source>
</evidence>
<dbReference type="Proteomes" id="UP001295740">
    <property type="component" value="Unassembled WGS sequence"/>
</dbReference>
<accession>A0AAI8YCK6</accession>
<protein>
    <submittedName>
        <fullName evidence="1">Uu.00g027140.m01.CDS01</fullName>
    </submittedName>
</protein>
<comment type="caution">
    <text evidence="1">The sequence shown here is derived from an EMBL/GenBank/DDBJ whole genome shotgun (WGS) entry which is preliminary data.</text>
</comment>
<evidence type="ECO:0000313" key="2">
    <source>
        <dbReference type="Proteomes" id="UP001295740"/>
    </source>
</evidence>
<keyword evidence="2" id="KW-1185">Reference proteome</keyword>
<organism evidence="1 2">
    <name type="scientific">Anthostomella pinea</name>
    <dbReference type="NCBI Taxonomy" id="933095"/>
    <lineage>
        <taxon>Eukaryota</taxon>
        <taxon>Fungi</taxon>
        <taxon>Dikarya</taxon>
        <taxon>Ascomycota</taxon>
        <taxon>Pezizomycotina</taxon>
        <taxon>Sordariomycetes</taxon>
        <taxon>Xylariomycetidae</taxon>
        <taxon>Xylariales</taxon>
        <taxon>Xylariaceae</taxon>
        <taxon>Anthostomella</taxon>
    </lineage>
</organism>
<sequence length="92" mass="9437">MPKYPEVPPLLVQSSCTAVPLSGATAIGEDLQTLMRPGGLDKHLNSVAKFVAKGPTLITKDAESVDSLSGLGLGLGLGQRGGKSPGIFLTYT</sequence>
<proteinExistence type="predicted"/>
<dbReference type="AlphaFoldDB" id="A0AAI8YCK6"/>
<dbReference type="EMBL" id="CAUWAG010000003">
    <property type="protein sequence ID" value="CAJ2499861.1"/>
    <property type="molecule type" value="Genomic_DNA"/>
</dbReference>
<name>A0AAI8YCK6_9PEZI</name>
<reference evidence="1" key="1">
    <citation type="submission" date="2023-10" db="EMBL/GenBank/DDBJ databases">
        <authorList>
            <person name="Hackl T."/>
        </authorList>
    </citation>
    <scope>NUCLEOTIDE SEQUENCE</scope>
</reference>